<name>A0A177U6L2_9BASI</name>
<proteinExistence type="predicted"/>
<dbReference type="Gene3D" id="1.10.510.10">
    <property type="entry name" value="Transferase(Phosphotransferase) domain 1"/>
    <property type="match status" value="1"/>
</dbReference>
<keyword evidence="5" id="KW-0418">Kinase</keyword>
<evidence type="ECO:0000256" key="4">
    <source>
        <dbReference type="ARBA" id="ARBA00022741"/>
    </source>
</evidence>
<accession>A0A177U6L2</accession>
<dbReference type="InterPro" id="IPR011009">
    <property type="entry name" value="Kinase-like_dom_sf"/>
</dbReference>
<organism evidence="9 10">
    <name type="scientific">Tilletia caries</name>
    <name type="common">wheat bunt fungus</name>
    <dbReference type="NCBI Taxonomy" id="13290"/>
    <lineage>
        <taxon>Eukaryota</taxon>
        <taxon>Fungi</taxon>
        <taxon>Dikarya</taxon>
        <taxon>Basidiomycota</taxon>
        <taxon>Ustilaginomycotina</taxon>
        <taxon>Exobasidiomycetes</taxon>
        <taxon>Tilletiales</taxon>
        <taxon>Tilletiaceae</taxon>
        <taxon>Tilletia</taxon>
    </lineage>
</organism>
<feature type="region of interest" description="Disordered" evidence="7">
    <location>
        <begin position="561"/>
        <end position="612"/>
    </location>
</feature>
<evidence type="ECO:0000256" key="7">
    <source>
        <dbReference type="SAM" id="MobiDB-lite"/>
    </source>
</evidence>
<keyword evidence="2" id="KW-0723">Serine/threonine-protein kinase</keyword>
<dbReference type="AlphaFoldDB" id="A0A177U6L2"/>
<dbReference type="GO" id="GO:0044773">
    <property type="term" value="P:mitotic DNA damage checkpoint signaling"/>
    <property type="evidence" value="ECO:0007669"/>
    <property type="project" value="TreeGrafter"/>
</dbReference>
<dbReference type="PROSITE" id="PS00107">
    <property type="entry name" value="PROTEIN_KINASE_ATP"/>
    <property type="match status" value="1"/>
</dbReference>
<feature type="compositionally biased region" description="Acidic residues" evidence="7">
    <location>
        <begin position="146"/>
        <end position="169"/>
    </location>
</feature>
<keyword evidence="6" id="KW-0067">ATP-binding</keyword>
<dbReference type="PROSITE" id="PS50011">
    <property type="entry name" value="PROTEIN_KINASE_DOM"/>
    <property type="match status" value="1"/>
</dbReference>
<dbReference type="InterPro" id="IPR008271">
    <property type="entry name" value="Ser/Thr_kinase_AS"/>
</dbReference>
<dbReference type="InterPro" id="IPR017441">
    <property type="entry name" value="Protein_kinase_ATP_BS"/>
</dbReference>
<dbReference type="CDD" id="cd14019">
    <property type="entry name" value="STKc_Cdc7"/>
    <property type="match status" value="1"/>
</dbReference>
<feature type="compositionally biased region" description="Acidic residues" evidence="7">
    <location>
        <begin position="182"/>
        <end position="194"/>
    </location>
</feature>
<sequence length="680" mass="74172">MTQLESRQQPSFNGEDDEQPSHKAVPSAGTQAEAAAAAAAKPDQHPPNPDCWRYLTFTDENPEQHEGELEDDSDDEVHSDQDDEDDDDDDDDTPLALQEPVMSGLRSAHQTYQEGQEESKTPALSTTTPAPADSATDELSSAAGEIDGEDEEGEEHYDDEEDDDEDDLEIVYAPAPAPDPANSDEDEDEDDELDPTNPFAPEAASLYDSIPLLKSIYKVTDKLGEGTFSTVYKAEPRKGKAKAKGFVVALKRIYVSSSPGRIVNELDILEELRGNEYISHLINVFRCRDQVIAVMSYTEHVDFREYYRILPMSDIRHYFHALFSALSAVHSANIIHRDVKPANFLYNPHTGHGVLCDFGLAERFDPEEWKGKCHHTCPAGGFVHGEARLNEGVQSSVYAHAALEASGSARRVAGAAGGGGGGGGGGLVVGGVVGSAEGEEERVGYLREDTRQPVRANRAGTRGFRAPEVLLKCQDQTVALDIWSAGVILLCMLTKRFPMFNADDDIVALVELGVLFGRKRMEQCAMFHNRTFKTDVPDISVEGYRMGDFVRHLNPDLFLGIELGPGPPPPSSTTLGKRPLGESSAPTQRSSAHATAGGGGEGEGEADERKRRKKRAEVLAAIDLVRLCLNPIHTKRWDAGRIVREHSFFVAARDDGDAVQGEQGEGEGEKVGKRVKRVLL</sequence>
<feature type="compositionally biased region" description="Low complexity" evidence="7">
    <location>
        <begin position="121"/>
        <end position="134"/>
    </location>
</feature>
<feature type="compositionally biased region" description="Acidic residues" evidence="7">
    <location>
        <begin position="68"/>
        <end position="93"/>
    </location>
</feature>
<dbReference type="GO" id="GO:0005634">
    <property type="term" value="C:nucleus"/>
    <property type="evidence" value="ECO:0007669"/>
    <property type="project" value="TreeGrafter"/>
</dbReference>
<gene>
    <name evidence="9" type="ORF">A4X03_0g4833</name>
</gene>
<dbReference type="GO" id="GO:0004674">
    <property type="term" value="F:protein serine/threonine kinase activity"/>
    <property type="evidence" value="ECO:0007669"/>
    <property type="project" value="UniProtKB-KW"/>
</dbReference>
<dbReference type="EC" id="2.7.11.1" evidence="1"/>
<evidence type="ECO:0000256" key="6">
    <source>
        <dbReference type="ARBA" id="ARBA00022840"/>
    </source>
</evidence>
<keyword evidence="4" id="KW-0547">Nucleotide-binding</keyword>
<evidence type="ECO:0000313" key="10">
    <source>
        <dbReference type="Proteomes" id="UP000077671"/>
    </source>
</evidence>
<feature type="compositionally biased region" description="Polar residues" evidence="7">
    <location>
        <begin position="1"/>
        <end position="12"/>
    </location>
</feature>
<evidence type="ECO:0000259" key="8">
    <source>
        <dbReference type="PROSITE" id="PS50011"/>
    </source>
</evidence>
<evidence type="ECO:0000256" key="1">
    <source>
        <dbReference type="ARBA" id="ARBA00012513"/>
    </source>
</evidence>
<protein>
    <recommendedName>
        <fullName evidence="1">non-specific serine/threonine protein kinase</fullName>
        <ecNumber evidence="1">2.7.11.1</ecNumber>
    </recommendedName>
</protein>
<evidence type="ECO:0000256" key="3">
    <source>
        <dbReference type="ARBA" id="ARBA00022679"/>
    </source>
</evidence>
<comment type="caution">
    <text evidence="9">The sequence shown here is derived from an EMBL/GenBank/DDBJ whole genome shotgun (WGS) entry which is preliminary data.</text>
</comment>
<dbReference type="SMART" id="SM00220">
    <property type="entry name" value="S_TKc"/>
    <property type="match status" value="1"/>
</dbReference>
<dbReference type="Gene3D" id="3.30.200.20">
    <property type="entry name" value="Phosphorylase Kinase, domain 1"/>
    <property type="match status" value="1"/>
</dbReference>
<dbReference type="PANTHER" id="PTHR44167:SF23">
    <property type="entry name" value="CDC7 KINASE, ISOFORM A-RELATED"/>
    <property type="match status" value="1"/>
</dbReference>
<feature type="region of interest" description="Disordered" evidence="7">
    <location>
        <begin position="1"/>
        <end position="202"/>
    </location>
</feature>
<feature type="domain" description="Protein kinase" evidence="8">
    <location>
        <begin position="217"/>
        <end position="649"/>
    </location>
</feature>
<feature type="compositionally biased region" description="Polar residues" evidence="7">
    <location>
        <begin position="584"/>
        <end position="593"/>
    </location>
</feature>
<dbReference type="PANTHER" id="PTHR44167">
    <property type="entry name" value="OVARIAN-SPECIFIC SERINE/THREONINE-PROTEIN KINASE LOK-RELATED"/>
    <property type="match status" value="1"/>
</dbReference>
<dbReference type="Pfam" id="PF00069">
    <property type="entry name" value="Pkinase"/>
    <property type="match status" value="2"/>
</dbReference>
<evidence type="ECO:0000313" key="9">
    <source>
        <dbReference type="EMBL" id="KAE8257010.1"/>
    </source>
</evidence>
<dbReference type="PROSITE" id="PS00108">
    <property type="entry name" value="PROTEIN_KINASE_ST"/>
    <property type="match status" value="1"/>
</dbReference>
<dbReference type="GO" id="GO:0005524">
    <property type="term" value="F:ATP binding"/>
    <property type="evidence" value="ECO:0007669"/>
    <property type="project" value="UniProtKB-UniRule"/>
</dbReference>
<dbReference type="InterPro" id="IPR000719">
    <property type="entry name" value="Prot_kinase_dom"/>
</dbReference>
<reference evidence="9" key="2">
    <citation type="journal article" date="2019" name="IMA Fungus">
        <title>Genome sequencing and comparison of five Tilletia species to identify candidate genes for the detection of regulated species infecting wheat.</title>
        <authorList>
            <person name="Nguyen H.D.T."/>
            <person name="Sultana T."/>
            <person name="Kesanakurti P."/>
            <person name="Hambleton S."/>
        </authorList>
    </citation>
    <scope>NUCLEOTIDE SEQUENCE</scope>
    <source>
        <strain evidence="9">DAOMC 238032</strain>
    </source>
</reference>
<reference evidence="9" key="1">
    <citation type="submission" date="2016-04" db="EMBL/GenBank/DDBJ databases">
        <authorList>
            <person name="Nguyen H.D."/>
            <person name="Kesanakurti P."/>
            <person name="Cullis J."/>
            <person name="Levesque C.A."/>
            <person name="Hambleton S."/>
        </authorList>
    </citation>
    <scope>NUCLEOTIDE SEQUENCE</scope>
    <source>
        <strain evidence="9">DAOMC 238032</strain>
    </source>
</reference>
<dbReference type="Proteomes" id="UP000077671">
    <property type="component" value="Unassembled WGS sequence"/>
</dbReference>
<dbReference type="EMBL" id="LWDD02000696">
    <property type="protein sequence ID" value="KAE8257010.1"/>
    <property type="molecule type" value="Genomic_DNA"/>
</dbReference>
<dbReference type="SUPFAM" id="SSF56112">
    <property type="entry name" value="Protein kinase-like (PK-like)"/>
    <property type="match status" value="1"/>
</dbReference>
<keyword evidence="3" id="KW-0808">Transferase</keyword>
<evidence type="ECO:0000256" key="2">
    <source>
        <dbReference type="ARBA" id="ARBA00022527"/>
    </source>
</evidence>
<evidence type="ECO:0000256" key="5">
    <source>
        <dbReference type="ARBA" id="ARBA00022777"/>
    </source>
</evidence>